<feature type="region of interest" description="Disordered" evidence="1">
    <location>
        <begin position="72"/>
        <end position="101"/>
    </location>
</feature>
<feature type="region of interest" description="Disordered" evidence="1">
    <location>
        <begin position="1"/>
        <end position="39"/>
    </location>
</feature>
<evidence type="ECO:0000313" key="3">
    <source>
        <dbReference type="Proteomes" id="UP000712600"/>
    </source>
</evidence>
<gene>
    <name evidence="2" type="ORF">F2Q69_00021776</name>
</gene>
<reference evidence="2" key="1">
    <citation type="submission" date="2019-12" db="EMBL/GenBank/DDBJ databases">
        <title>Genome sequencing and annotation of Brassica cretica.</title>
        <authorList>
            <person name="Studholme D.J."/>
            <person name="Sarris P."/>
        </authorList>
    </citation>
    <scope>NUCLEOTIDE SEQUENCE</scope>
    <source>
        <strain evidence="2">PFS-109/04</strain>
        <tissue evidence="2">Leaf</tissue>
    </source>
</reference>
<proteinExistence type="predicted"/>
<evidence type="ECO:0000256" key="1">
    <source>
        <dbReference type="SAM" id="MobiDB-lite"/>
    </source>
</evidence>
<dbReference type="AlphaFoldDB" id="A0A8S9Q1T0"/>
<dbReference type="EMBL" id="QGKX02001290">
    <property type="protein sequence ID" value="KAF3536609.1"/>
    <property type="molecule type" value="Genomic_DNA"/>
</dbReference>
<accession>A0A8S9Q1T0</accession>
<organism evidence="2 3">
    <name type="scientific">Brassica cretica</name>
    <name type="common">Mustard</name>
    <dbReference type="NCBI Taxonomy" id="69181"/>
    <lineage>
        <taxon>Eukaryota</taxon>
        <taxon>Viridiplantae</taxon>
        <taxon>Streptophyta</taxon>
        <taxon>Embryophyta</taxon>
        <taxon>Tracheophyta</taxon>
        <taxon>Spermatophyta</taxon>
        <taxon>Magnoliopsida</taxon>
        <taxon>eudicotyledons</taxon>
        <taxon>Gunneridae</taxon>
        <taxon>Pentapetalae</taxon>
        <taxon>rosids</taxon>
        <taxon>malvids</taxon>
        <taxon>Brassicales</taxon>
        <taxon>Brassicaceae</taxon>
        <taxon>Brassiceae</taxon>
        <taxon>Brassica</taxon>
    </lineage>
</organism>
<evidence type="ECO:0000313" key="2">
    <source>
        <dbReference type="EMBL" id="KAF3536609.1"/>
    </source>
</evidence>
<protein>
    <submittedName>
        <fullName evidence="2">Uncharacterized protein</fullName>
    </submittedName>
</protein>
<dbReference type="Proteomes" id="UP000712600">
    <property type="component" value="Unassembled WGS sequence"/>
</dbReference>
<sequence>MATRGVSKPVAIWRPGLVPSRSRYGDPTRGQSGRQSGRHMVTRTCIISVAIWRGADNLVAIWRPRLLPSRSPYGTRGAENRLPYGNPDFYRPGRQMVTRRG</sequence>
<comment type="caution">
    <text evidence="2">The sequence shown here is derived from an EMBL/GenBank/DDBJ whole genome shotgun (WGS) entry which is preliminary data.</text>
</comment>
<name>A0A8S9Q1T0_BRACR</name>